<dbReference type="KEGG" id="rha:RHA1_ro04816"/>
<evidence type="ECO:0000313" key="3">
    <source>
        <dbReference type="Proteomes" id="UP000008710"/>
    </source>
</evidence>
<dbReference type="AlphaFoldDB" id="Q0S785"/>
<dbReference type="HOGENOM" id="CLU_155188_1_0_11"/>
<proteinExistence type="predicted"/>
<dbReference type="eggNOG" id="ENOG50336JZ">
    <property type="taxonomic scope" value="Bacteria"/>
</dbReference>
<protein>
    <submittedName>
        <fullName evidence="2">Uncharacterized protein</fullName>
    </submittedName>
</protein>
<dbReference type="RefSeq" id="WP_011597130.1">
    <property type="nucleotide sequence ID" value="NC_008268.1"/>
</dbReference>
<dbReference type="PATRIC" id="fig|101510.16.peg.4867"/>
<dbReference type="EMBL" id="CP000431">
    <property type="protein sequence ID" value="ABG96601.1"/>
    <property type="molecule type" value="Genomic_DNA"/>
</dbReference>
<accession>Q0S785</accession>
<dbReference type="Proteomes" id="UP000008710">
    <property type="component" value="Chromosome"/>
</dbReference>
<sequence>MSVDGTWNVVIATPISKQRVELTFVTQDGELRGIARGAAEEVPLTDPTLDGNRLTWSQSITKPLRLHLQFDVLVEGDEMTGKSTAGRLPSSKVSGRRSVPDR</sequence>
<reference evidence="3" key="1">
    <citation type="journal article" date="2006" name="Proc. Natl. Acad. Sci. U.S.A.">
        <title>The complete genome of Rhodococcus sp. RHA1 provides insights into a catabolic powerhouse.</title>
        <authorList>
            <person name="McLeod M.P."/>
            <person name="Warren R.L."/>
            <person name="Hsiao W.W.L."/>
            <person name="Araki N."/>
            <person name="Myhre M."/>
            <person name="Fernandes C."/>
            <person name="Miyazawa D."/>
            <person name="Wong W."/>
            <person name="Lillquist A.L."/>
            <person name="Wang D."/>
            <person name="Dosanjh M."/>
            <person name="Hara H."/>
            <person name="Petrescu A."/>
            <person name="Morin R.D."/>
            <person name="Yang G."/>
            <person name="Stott J.M."/>
            <person name="Schein J.E."/>
            <person name="Shin H."/>
            <person name="Smailus D."/>
            <person name="Siddiqui A.S."/>
            <person name="Marra M.A."/>
            <person name="Jones S.J.M."/>
            <person name="Holt R."/>
            <person name="Brinkman F.S.L."/>
            <person name="Miyauchi K."/>
            <person name="Fukuda M."/>
            <person name="Davies J.E."/>
            <person name="Mohn W.W."/>
            <person name="Eltis L.D."/>
        </authorList>
    </citation>
    <scope>NUCLEOTIDE SEQUENCE [LARGE SCALE GENOMIC DNA]</scope>
    <source>
        <strain evidence="3">RHA1</strain>
    </source>
</reference>
<name>Q0S785_RHOJR</name>
<evidence type="ECO:0000313" key="2">
    <source>
        <dbReference type="EMBL" id="ABG96601.1"/>
    </source>
</evidence>
<gene>
    <name evidence="2" type="ordered locus">RHA1_ro04816</name>
</gene>
<organism evidence="2 3">
    <name type="scientific">Rhodococcus jostii (strain RHA1)</name>
    <dbReference type="NCBI Taxonomy" id="101510"/>
    <lineage>
        <taxon>Bacteria</taxon>
        <taxon>Bacillati</taxon>
        <taxon>Actinomycetota</taxon>
        <taxon>Actinomycetes</taxon>
        <taxon>Mycobacteriales</taxon>
        <taxon>Nocardiaceae</taxon>
        <taxon>Rhodococcus</taxon>
    </lineage>
</organism>
<evidence type="ECO:0000256" key="1">
    <source>
        <dbReference type="SAM" id="MobiDB-lite"/>
    </source>
</evidence>
<feature type="region of interest" description="Disordered" evidence="1">
    <location>
        <begin position="79"/>
        <end position="102"/>
    </location>
</feature>
<dbReference type="OrthoDB" id="5145750at2"/>